<keyword evidence="6 15" id="KW-0479">Metal-binding</keyword>
<dbReference type="Pfam" id="PF03119">
    <property type="entry name" value="DNA_ligase_ZBD"/>
    <property type="match status" value="1"/>
</dbReference>
<dbReference type="HAMAP" id="MF_01588">
    <property type="entry name" value="DNA_ligase_A"/>
    <property type="match status" value="1"/>
</dbReference>
<dbReference type="GO" id="GO:0005829">
    <property type="term" value="C:cytosol"/>
    <property type="evidence" value="ECO:0007669"/>
    <property type="project" value="TreeGrafter"/>
</dbReference>
<dbReference type="PROSITE" id="PS01056">
    <property type="entry name" value="DNA_LIGASE_N2"/>
    <property type="match status" value="1"/>
</dbReference>
<feature type="binding site" evidence="15">
    <location>
        <position position="174"/>
    </location>
    <ligand>
        <name>NAD(+)</name>
        <dbReference type="ChEBI" id="CHEBI:57540"/>
    </ligand>
</feature>
<evidence type="ECO:0000256" key="13">
    <source>
        <dbReference type="ARBA" id="ARBA00034005"/>
    </source>
</evidence>
<dbReference type="FunFam" id="3.30.470.30:FF:000001">
    <property type="entry name" value="DNA ligase"/>
    <property type="match status" value="1"/>
</dbReference>
<keyword evidence="8 15" id="KW-0862">Zinc</keyword>
<dbReference type="CDD" id="cd00114">
    <property type="entry name" value="LIGANc"/>
    <property type="match status" value="1"/>
</dbReference>
<dbReference type="InterPro" id="IPR013839">
    <property type="entry name" value="DNAligase_adenylation"/>
</dbReference>
<feature type="binding site" evidence="15">
    <location>
        <position position="426"/>
    </location>
    <ligand>
        <name>Zn(2+)</name>
        <dbReference type="ChEBI" id="CHEBI:29105"/>
    </ligand>
</feature>
<dbReference type="NCBIfam" id="NF005932">
    <property type="entry name" value="PRK07956.1"/>
    <property type="match status" value="1"/>
</dbReference>
<organism evidence="18 19">
    <name type="scientific">Candidatus Solincola sediminis</name>
    <dbReference type="NCBI Taxonomy" id="1797199"/>
    <lineage>
        <taxon>Bacteria</taxon>
        <taxon>Bacillati</taxon>
        <taxon>Actinomycetota</taxon>
        <taxon>Candidatus Geothermincolia</taxon>
        <taxon>Candidatus Geothermincolales</taxon>
        <taxon>Candidatus Geothermincolaceae</taxon>
        <taxon>Candidatus Solincola</taxon>
    </lineage>
</organism>
<feature type="binding site" evidence="15">
    <location>
        <begin position="85"/>
        <end position="86"/>
    </location>
    <ligand>
        <name>NAD(+)</name>
        <dbReference type="ChEBI" id="CHEBI:57540"/>
    </ligand>
</feature>
<feature type="binding site" evidence="15">
    <location>
        <position position="114"/>
    </location>
    <ligand>
        <name>NAD(+)</name>
        <dbReference type="ChEBI" id="CHEBI:57540"/>
    </ligand>
</feature>
<dbReference type="FunFam" id="1.10.150.20:FF:000006">
    <property type="entry name" value="DNA ligase"/>
    <property type="match status" value="1"/>
</dbReference>
<dbReference type="InterPro" id="IPR036420">
    <property type="entry name" value="BRCT_dom_sf"/>
</dbReference>
<feature type="domain" description="BRCT" evidence="17">
    <location>
        <begin position="588"/>
        <end position="676"/>
    </location>
</feature>
<evidence type="ECO:0000256" key="7">
    <source>
        <dbReference type="ARBA" id="ARBA00022763"/>
    </source>
</evidence>
<dbReference type="PIRSF" id="PIRSF001604">
    <property type="entry name" value="LigA"/>
    <property type="match status" value="1"/>
</dbReference>
<evidence type="ECO:0000256" key="14">
    <source>
        <dbReference type="ARBA" id="ARBA00060881"/>
    </source>
</evidence>
<accession>A0A1F2WH31</accession>
<comment type="similarity">
    <text evidence="14 15">Belongs to the NAD-dependent DNA ligase family. LigA subfamily.</text>
</comment>
<keyword evidence="5 15" id="KW-0235">DNA replication</keyword>
<protein>
    <recommendedName>
        <fullName evidence="3 15">DNA ligase</fullName>
        <ecNumber evidence="2 15">6.5.1.2</ecNumber>
    </recommendedName>
    <alternativeName>
        <fullName evidence="15">Polydeoxyribonucleotide synthase [NAD(+)]</fullName>
    </alternativeName>
</protein>
<feature type="binding site" evidence="15">
    <location>
        <position position="314"/>
    </location>
    <ligand>
        <name>NAD(+)</name>
        <dbReference type="ChEBI" id="CHEBI:57540"/>
    </ligand>
</feature>
<evidence type="ECO:0000256" key="4">
    <source>
        <dbReference type="ARBA" id="ARBA00022598"/>
    </source>
</evidence>
<dbReference type="GO" id="GO:0006260">
    <property type="term" value="P:DNA replication"/>
    <property type="evidence" value="ECO:0007669"/>
    <property type="project" value="UniProtKB-KW"/>
</dbReference>
<keyword evidence="7 15" id="KW-0227">DNA damage</keyword>
<dbReference type="Proteomes" id="UP000177876">
    <property type="component" value="Unassembled WGS sequence"/>
</dbReference>
<proteinExistence type="inferred from homology"/>
<dbReference type="PANTHER" id="PTHR23389:SF9">
    <property type="entry name" value="DNA LIGASE"/>
    <property type="match status" value="1"/>
</dbReference>
<comment type="cofactor">
    <cofactor evidence="15">
        <name>Mg(2+)</name>
        <dbReference type="ChEBI" id="CHEBI:18420"/>
    </cofactor>
    <cofactor evidence="15">
        <name>Mn(2+)</name>
        <dbReference type="ChEBI" id="CHEBI:29035"/>
    </cofactor>
</comment>
<evidence type="ECO:0000256" key="11">
    <source>
        <dbReference type="ARBA" id="ARBA00023204"/>
    </source>
</evidence>
<dbReference type="Pfam" id="PF03120">
    <property type="entry name" value="OB_DNA_ligase"/>
    <property type="match status" value="1"/>
</dbReference>
<dbReference type="InterPro" id="IPR018239">
    <property type="entry name" value="DNA_ligase_AS"/>
</dbReference>
<dbReference type="InterPro" id="IPR001357">
    <property type="entry name" value="BRCT_dom"/>
</dbReference>
<gene>
    <name evidence="15" type="primary">ligA</name>
    <name evidence="18" type="ORF">A2Y75_03325</name>
</gene>
<dbReference type="FunFam" id="1.10.150.20:FF:000007">
    <property type="entry name" value="DNA ligase"/>
    <property type="match status" value="1"/>
</dbReference>
<reference evidence="18 19" key="1">
    <citation type="journal article" date="2016" name="Nat. Commun.">
        <title>Thousands of microbial genomes shed light on interconnected biogeochemical processes in an aquifer system.</title>
        <authorList>
            <person name="Anantharaman K."/>
            <person name="Brown C.T."/>
            <person name="Hug L.A."/>
            <person name="Sharon I."/>
            <person name="Castelle C.J."/>
            <person name="Probst A.J."/>
            <person name="Thomas B.C."/>
            <person name="Singh A."/>
            <person name="Wilkins M.J."/>
            <person name="Karaoz U."/>
            <person name="Brodie E.L."/>
            <person name="Williams K.H."/>
            <person name="Hubbard S.S."/>
            <person name="Banfield J.F."/>
        </authorList>
    </citation>
    <scope>NUCLEOTIDE SEQUENCE [LARGE SCALE GENOMIC DNA]</scope>
</reference>
<dbReference type="Gene3D" id="3.40.50.10190">
    <property type="entry name" value="BRCT domain"/>
    <property type="match status" value="1"/>
</dbReference>
<evidence type="ECO:0000259" key="17">
    <source>
        <dbReference type="PROSITE" id="PS50172"/>
    </source>
</evidence>
<dbReference type="EMBL" id="MELK01000048">
    <property type="protein sequence ID" value="OFW56165.1"/>
    <property type="molecule type" value="Genomic_DNA"/>
</dbReference>
<dbReference type="GO" id="GO:0003911">
    <property type="term" value="F:DNA ligase (NAD+) activity"/>
    <property type="evidence" value="ECO:0007669"/>
    <property type="project" value="UniProtKB-UniRule"/>
</dbReference>
<dbReference type="InterPro" id="IPR013840">
    <property type="entry name" value="DNAligase_N"/>
</dbReference>
<evidence type="ECO:0000256" key="8">
    <source>
        <dbReference type="ARBA" id="ARBA00022833"/>
    </source>
</evidence>
<evidence type="ECO:0000256" key="12">
    <source>
        <dbReference type="ARBA" id="ARBA00023211"/>
    </source>
</evidence>
<keyword evidence="10 15" id="KW-0520">NAD</keyword>
<keyword evidence="11 15" id="KW-0234">DNA repair</keyword>
<dbReference type="InterPro" id="IPR001679">
    <property type="entry name" value="DNA_ligase"/>
</dbReference>
<dbReference type="PROSITE" id="PS01055">
    <property type="entry name" value="DNA_LIGASE_N1"/>
    <property type="match status" value="1"/>
</dbReference>
<dbReference type="CDD" id="cd17748">
    <property type="entry name" value="BRCT_DNA_ligase_like"/>
    <property type="match status" value="1"/>
</dbReference>
<dbReference type="NCBIfam" id="TIGR00575">
    <property type="entry name" value="dnlj"/>
    <property type="match status" value="1"/>
</dbReference>
<dbReference type="SUPFAM" id="SSF56091">
    <property type="entry name" value="DNA ligase/mRNA capping enzyme, catalytic domain"/>
    <property type="match status" value="1"/>
</dbReference>
<dbReference type="Gene3D" id="2.40.50.140">
    <property type="entry name" value="Nucleic acid-binding proteins"/>
    <property type="match status" value="1"/>
</dbReference>
<dbReference type="GO" id="GO:0006281">
    <property type="term" value="P:DNA repair"/>
    <property type="evidence" value="ECO:0007669"/>
    <property type="project" value="UniProtKB-KW"/>
</dbReference>
<dbReference type="Pfam" id="PF14520">
    <property type="entry name" value="HHH_5"/>
    <property type="match status" value="1"/>
</dbReference>
<comment type="caution">
    <text evidence="18">The sequence shown here is derived from an EMBL/GenBank/DDBJ whole genome shotgun (WGS) entry which is preliminary data.</text>
</comment>
<dbReference type="Pfam" id="PF00533">
    <property type="entry name" value="BRCT"/>
    <property type="match status" value="1"/>
</dbReference>
<evidence type="ECO:0000256" key="6">
    <source>
        <dbReference type="ARBA" id="ARBA00022723"/>
    </source>
</evidence>
<evidence type="ECO:0000256" key="16">
    <source>
        <dbReference type="RuleBase" id="RU000618"/>
    </source>
</evidence>
<dbReference type="InterPro" id="IPR010994">
    <property type="entry name" value="RuvA_2-like"/>
</dbReference>
<feature type="binding site" evidence="15">
    <location>
        <position position="290"/>
    </location>
    <ligand>
        <name>NAD(+)</name>
        <dbReference type="ChEBI" id="CHEBI:57540"/>
    </ligand>
</feature>
<evidence type="ECO:0000256" key="9">
    <source>
        <dbReference type="ARBA" id="ARBA00022842"/>
    </source>
</evidence>
<feature type="active site" description="N6-AMP-lysine intermediate" evidence="15">
    <location>
        <position position="116"/>
    </location>
</feature>
<evidence type="ECO:0000313" key="19">
    <source>
        <dbReference type="Proteomes" id="UP000177876"/>
    </source>
</evidence>
<keyword evidence="9 15" id="KW-0460">Magnesium</keyword>
<keyword evidence="12 15" id="KW-0464">Manganese</keyword>
<sequence>MSMDLEKAKAKAEILRAQINQHDYRYYVLDSPEISDAEYDRFMRELIETEQAFPELITSDSPTQRVGAAPSHAFQSVSHRSRMMSLDNVFDEAGLNNFIRRVENQVGKTDYVCELKIDGAAIALTYEDGLLTRGTTRGDGVSGEDVTSNLRTVRALPLRLIGENEVPFLEIRGEVFMPRKAFIELNRQRGEEGLPLFANPRNAAAGSLRQLDPRITASRNLDLICYEIGYIEGKSFQTQREVLEQISDWGFHVSEHWREAKDATEIMPFCEEWIAKRDELHYEVDGAVIKVNRLAQRDRLGATSKAPRWAVAYKFPAEEKTTKILDITVNVGRTGALTPLAIMEPVFVGGSTVSRATLHNEDEIRRKGVKIGDTVLVHKAGDVIPEIIKPIIEKRDGSEHDFVMPAKCPACGNKVYHPEGEVATRCVNIDCPARLFESIMHFASRGAMDIDGMGPATISELLDKGYIHNVEDIYYLTEEQLFTLTNFKEKSVSNMLSSIERSKGRPLSRLLFALGIRHVGSHVAEVLARRFRTIDALARASQDELIAVEEVGPILAESIRDFFDLPRNREVIDRLRAAGVNMEEEVEEGPQTLHGITFVLTGGLESMTREEATRSIEERGGKVISSVSRKTDYVAAGSEPGSKYDKAVQLGVEIIGESELLDILKGERTPESKGKT</sequence>
<name>A0A1F2WH31_9ACTN</name>
<dbReference type="SUPFAM" id="SSF52113">
    <property type="entry name" value="BRCT domain"/>
    <property type="match status" value="1"/>
</dbReference>
<dbReference type="InterPro" id="IPR012340">
    <property type="entry name" value="NA-bd_OB-fold"/>
</dbReference>
<dbReference type="FunFam" id="1.10.287.610:FF:000002">
    <property type="entry name" value="DNA ligase"/>
    <property type="match status" value="1"/>
</dbReference>
<evidence type="ECO:0000256" key="10">
    <source>
        <dbReference type="ARBA" id="ARBA00023027"/>
    </source>
</evidence>
<evidence type="ECO:0000256" key="1">
    <source>
        <dbReference type="ARBA" id="ARBA00004067"/>
    </source>
</evidence>
<dbReference type="SUPFAM" id="SSF50249">
    <property type="entry name" value="Nucleic acid-binding proteins"/>
    <property type="match status" value="1"/>
</dbReference>
<dbReference type="Pfam" id="PF01653">
    <property type="entry name" value="DNA_ligase_aden"/>
    <property type="match status" value="1"/>
</dbReference>
<evidence type="ECO:0000256" key="5">
    <source>
        <dbReference type="ARBA" id="ARBA00022705"/>
    </source>
</evidence>
<feature type="binding site" evidence="15">
    <location>
        <position position="431"/>
    </location>
    <ligand>
        <name>Zn(2+)</name>
        <dbReference type="ChEBI" id="CHEBI:29105"/>
    </ligand>
</feature>
<comment type="catalytic activity">
    <reaction evidence="13 15 16">
        <text>NAD(+) + (deoxyribonucleotide)n-3'-hydroxyl + 5'-phospho-(deoxyribonucleotide)m = (deoxyribonucleotide)n+m + AMP + beta-nicotinamide D-nucleotide.</text>
        <dbReference type="EC" id="6.5.1.2"/>
    </reaction>
</comment>
<dbReference type="Pfam" id="PF12826">
    <property type="entry name" value="HHH_2"/>
    <property type="match status" value="1"/>
</dbReference>
<dbReference type="Gene3D" id="3.30.470.30">
    <property type="entry name" value="DNA ligase/mRNA capping enzyme"/>
    <property type="match status" value="1"/>
</dbReference>
<dbReference type="InterPro" id="IPR004150">
    <property type="entry name" value="NAD_DNA_ligase_OB"/>
</dbReference>
<dbReference type="Gene3D" id="6.20.10.30">
    <property type="match status" value="1"/>
</dbReference>
<feature type="binding site" evidence="15">
    <location>
        <begin position="36"/>
        <end position="40"/>
    </location>
    <ligand>
        <name>NAD(+)</name>
        <dbReference type="ChEBI" id="CHEBI:57540"/>
    </ligand>
</feature>
<dbReference type="FunFam" id="2.40.50.140:FF:000012">
    <property type="entry name" value="DNA ligase"/>
    <property type="match status" value="1"/>
</dbReference>
<dbReference type="Gene3D" id="1.10.150.20">
    <property type="entry name" value="5' to 3' exonuclease, C-terminal subdomain"/>
    <property type="match status" value="2"/>
</dbReference>
<feature type="binding site" evidence="15">
    <location>
        <position position="411"/>
    </location>
    <ligand>
        <name>Zn(2+)</name>
        <dbReference type="ChEBI" id="CHEBI:29105"/>
    </ligand>
</feature>
<dbReference type="EC" id="6.5.1.2" evidence="2 15"/>
<dbReference type="STRING" id="1797197.A2Y75_03325"/>
<dbReference type="InterPro" id="IPR033136">
    <property type="entry name" value="DNA_ligase_CS"/>
</dbReference>
<dbReference type="SMART" id="SM00292">
    <property type="entry name" value="BRCT"/>
    <property type="match status" value="1"/>
</dbReference>
<evidence type="ECO:0000256" key="15">
    <source>
        <dbReference type="HAMAP-Rule" id="MF_01588"/>
    </source>
</evidence>
<dbReference type="SUPFAM" id="SSF47781">
    <property type="entry name" value="RuvA domain 2-like"/>
    <property type="match status" value="1"/>
</dbReference>
<evidence type="ECO:0000313" key="18">
    <source>
        <dbReference type="EMBL" id="OFW56165.1"/>
    </source>
</evidence>
<keyword evidence="4 15" id="KW-0436">Ligase</keyword>
<evidence type="ECO:0000256" key="2">
    <source>
        <dbReference type="ARBA" id="ARBA00012722"/>
    </source>
</evidence>
<dbReference type="Gene3D" id="1.10.287.610">
    <property type="entry name" value="Helix hairpin bin"/>
    <property type="match status" value="1"/>
</dbReference>
<feature type="binding site" evidence="15">
    <location>
        <position position="408"/>
    </location>
    <ligand>
        <name>Zn(2+)</name>
        <dbReference type="ChEBI" id="CHEBI:29105"/>
    </ligand>
</feature>
<dbReference type="GO" id="GO:0046872">
    <property type="term" value="F:metal ion binding"/>
    <property type="evidence" value="ECO:0007669"/>
    <property type="project" value="UniProtKB-KW"/>
</dbReference>
<evidence type="ECO:0000256" key="3">
    <source>
        <dbReference type="ARBA" id="ARBA00013308"/>
    </source>
</evidence>
<feature type="binding site" evidence="15">
    <location>
        <position position="137"/>
    </location>
    <ligand>
        <name>NAD(+)</name>
        <dbReference type="ChEBI" id="CHEBI:57540"/>
    </ligand>
</feature>
<dbReference type="AlphaFoldDB" id="A0A1F2WH31"/>
<dbReference type="SMART" id="SM00532">
    <property type="entry name" value="LIGANc"/>
    <property type="match status" value="1"/>
</dbReference>
<dbReference type="InterPro" id="IPR041663">
    <property type="entry name" value="DisA/LigA_HHH"/>
</dbReference>
<comment type="function">
    <text evidence="1 15">DNA ligase that catalyzes the formation of phosphodiester linkages between 5'-phosphoryl and 3'-hydroxyl groups in double-stranded DNA using NAD as a coenzyme and as the energy source for the reaction. It is essential for DNA replication and repair of damaged DNA.</text>
</comment>
<dbReference type="InterPro" id="IPR004149">
    <property type="entry name" value="Znf_DNAligase_C4"/>
</dbReference>
<dbReference type="PROSITE" id="PS50172">
    <property type="entry name" value="BRCT"/>
    <property type="match status" value="1"/>
</dbReference>
<dbReference type="PANTHER" id="PTHR23389">
    <property type="entry name" value="CHROMOSOME TRANSMISSION FIDELITY FACTOR 18"/>
    <property type="match status" value="1"/>
</dbReference>